<keyword evidence="6 14" id="KW-0106">Calcium</keyword>
<dbReference type="Gene3D" id="1.10.520.10">
    <property type="match status" value="1"/>
</dbReference>
<feature type="binding site" evidence="14">
    <location>
        <position position="131"/>
    </location>
    <ligand>
        <name>Ca(2+)</name>
        <dbReference type="ChEBI" id="CHEBI:29108"/>
        <label>1</label>
    </ligand>
</feature>
<feature type="binding site" description="axial binding residue" evidence="14">
    <location>
        <position position="260"/>
    </location>
    <ligand>
        <name>heme b</name>
        <dbReference type="ChEBI" id="CHEBI:60344"/>
    </ligand>
    <ligandPart>
        <name>Fe</name>
        <dbReference type="ChEBI" id="CHEBI:18248"/>
    </ligandPart>
</feature>
<dbReference type="PRINTS" id="PR00461">
    <property type="entry name" value="PLPEROXIDASE"/>
</dbReference>
<keyword evidence="17" id="KW-0964">Secreted</keyword>
<dbReference type="InterPro" id="IPR033905">
    <property type="entry name" value="Secretory_peroxidase"/>
</dbReference>
<feature type="binding site" evidence="14">
    <location>
        <position position="133"/>
    </location>
    <ligand>
        <name>Ca(2+)</name>
        <dbReference type="ChEBI" id="CHEBI:29108"/>
        <label>1</label>
    </ligand>
</feature>
<comment type="caution">
    <text evidence="20">The sequence shown here is derived from an EMBL/GenBank/DDBJ whole genome shotgun (WGS) entry which is preliminary data.</text>
</comment>
<dbReference type="GO" id="GO:0042744">
    <property type="term" value="P:hydrogen peroxide catabolic process"/>
    <property type="evidence" value="ECO:0007669"/>
    <property type="project" value="UniProtKB-KW"/>
</dbReference>
<evidence type="ECO:0000256" key="5">
    <source>
        <dbReference type="ARBA" id="ARBA00022723"/>
    </source>
</evidence>
<dbReference type="FunFam" id="1.10.420.10:FF:000001">
    <property type="entry name" value="Peroxidase"/>
    <property type="match status" value="1"/>
</dbReference>
<evidence type="ECO:0000256" key="14">
    <source>
        <dbReference type="PIRSR" id="PIRSR600823-3"/>
    </source>
</evidence>
<evidence type="ECO:0000256" key="7">
    <source>
        <dbReference type="ARBA" id="ARBA00023002"/>
    </source>
</evidence>
<proteinExistence type="inferred from homology"/>
<dbReference type="OrthoDB" id="628024at2759"/>
<dbReference type="Pfam" id="PF00141">
    <property type="entry name" value="peroxidase"/>
    <property type="match status" value="1"/>
</dbReference>
<dbReference type="PRINTS" id="PR00458">
    <property type="entry name" value="PEROXIDASE"/>
</dbReference>
<reference evidence="20" key="1">
    <citation type="submission" date="2020-07" db="EMBL/GenBank/DDBJ databases">
        <title>Genome sequence and genetic diversity analysis of an under-domesticated orphan crop, white fonio (Digitaria exilis).</title>
        <authorList>
            <person name="Bennetzen J.L."/>
            <person name="Chen S."/>
            <person name="Ma X."/>
            <person name="Wang X."/>
            <person name="Yssel A.E.J."/>
            <person name="Chaluvadi S.R."/>
            <person name="Johnson M."/>
            <person name="Gangashetty P."/>
            <person name="Hamidou F."/>
            <person name="Sanogo M.D."/>
            <person name="Zwaenepoel A."/>
            <person name="Wallace J."/>
            <person name="Van De Peer Y."/>
            <person name="Van Deynze A."/>
        </authorList>
    </citation>
    <scope>NUCLEOTIDE SEQUENCE</scope>
    <source>
        <tissue evidence="20">Leaves</tissue>
    </source>
</reference>
<feature type="binding site" evidence="14">
    <location>
        <position position="128"/>
    </location>
    <ligand>
        <name>Ca(2+)</name>
        <dbReference type="ChEBI" id="CHEBI:29108"/>
        <label>1</label>
    </ligand>
</feature>
<evidence type="ECO:0000256" key="10">
    <source>
        <dbReference type="ARBA" id="ARBA00023283"/>
    </source>
</evidence>
<feature type="domain" description="Plant heme peroxidase family profile" evidence="19">
    <location>
        <begin position="83"/>
        <end position="385"/>
    </location>
</feature>
<evidence type="ECO:0000313" key="21">
    <source>
        <dbReference type="Proteomes" id="UP000636709"/>
    </source>
</evidence>
<keyword evidence="8 14" id="KW-0408">Iron</keyword>
<feature type="disulfide bond" evidence="16">
    <location>
        <begin position="267"/>
        <end position="288"/>
    </location>
</feature>
<keyword evidence="9 16" id="KW-1015">Disulfide bond</keyword>
<evidence type="ECO:0000256" key="17">
    <source>
        <dbReference type="RuleBase" id="RU362060"/>
    </source>
</evidence>
<dbReference type="GO" id="GO:0020037">
    <property type="term" value="F:heme binding"/>
    <property type="evidence" value="ECO:0007669"/>
    <property type="project" value="UniProtKB-UniRule"/>
</dbReference>
<dbReference type="EMBL" id="JACEFO010002273">
    <property type="protein sequence ID" value="KAF8668892.1"/>
    <property type="molecule type" value="Genomic_DNA"/>
</dbReference>
<evidence type="ECO:0000256" key="16">
    <source>
        <dbReference type="PIRSR" id="PIRSR600823-5"/>
    </source>
</evidence>
<dbReference type="GO" id="GO:0140825">
    <property type="term" value="F:lactoperoxidase activity"/>
    <property type="evidence" value="ECO:0007669"/>
    <property type="project" value="UniProtKB-EC"/>
</dbReference>
<evidence type="ECO:0000256" key="3">
    <source>
        <dbReference type="ARBA" id="ARBA00022559"/>
    </source>
</evidence>
<dbReference type="AlphaFoldDB" id="A0A835ASG0"/>
<dbReference type="PANTHER" id="PTHR31235">
    <property type="entry name" value="PEROXIDASE 25-RELATED"/>
    <property type="match status" value="1"/>
</dbReference>
<dbReference type="InterPro" id="IPR019794">
    <property type="entry name" value="Peroxidases_AS"/>
</dbReference>
<dbReference type="InterPro" id="IPR002016">
    <property type="entry name" value="Haem_peroxidase"/>
</dbReference>
<comment type="cofactor">
    <cofactor evidence="14 17">
        <name>Ca(2+)</name>
        <dbReference type="ChEBI" id="CHEBI:29108"/>
    </cofactor>
    <text evidence="14 17">Binds 2 calcium ions per subunit.</text>
</comment>
<comment type="subcellular location">
    <subcellularLocation>
        <location evidence="2 17">Secreted</location>
    </subcellularLocation>
</comment>
<dbReference type="PROSITE" id="PS50873">
    <property type="entry name" value="PEROXIDASE_4"/>
    <property type="match status" value="1"/>
</dbReference>
<dbReference type="EC" id="1.11.1.7" evidence="17"/>
<feature type="active site" description="Proton acceptor" evidence="12">
    <location>
        <position position="127"/>
    </location>
</feature>
<dbReference type="GO" id="GO:0005576">
    <property type="term" value="C:extracellular region"/>
    <property type="evidence" value="ECO:0007669"/>
    <property type="project" value="UniProtKB-SubCell"/>
</dbReference>
<evidence type="ECO:0000256" key="12">
    <source>
        <dbReference type="PIRSR" id="PIRSR600823-1"/>
    </source>
</evidence>
<dbReference type="Gene3D" id="1.10.420.10">
    <property type="entry name" value="Peroxidase, domain 2"/>
    <property type="match status" value="1"/>
</dbReference>
<evidence type="ECO:0000256" key="8">
    <source>
        <dbReference type="ARBA" id="ARBA00023004"/>
    </source>
</evidence>
<accession>A0A835ASG0</accession>
<evidence type="ECO:0000256" key="6">
    <source>
        <dbReference type="ARBA" id="ARBA00022837"/>
    </source>
</evidence>
<keyword evidence="11 17" id="KW-0376">Hydrogen peroxide</keyword>
<protein>
    <recommendedName>
        <fullName evidence="17">Peroxidase</fullName>
        <ecNumber evidence="17">1.11.1.7</ecNumber>
    </recommendedName>
</protein>
<evidence type="ECO:0000256" key="18">
    <source>
        <dbReference type="SAM" id="MobiDB-lite"/>
    </source>
</evidence>
<evidence type="ECO:0000313" key="20">
    <source>
        <dbReference type="EMBL" id="KAF8668892.1"/>
    </source>
</evidence>
<evidence type="ECO:0000259" key="19">
    <source>
        <dbReference type="PROSITE" id="PS50873"/>
    </source>
</evidence>
<organism evidence="20 21">
    <name type="scientific">Digitaria exilis</name>
    <dbReference type="NCBI Taxonomy" id="1010633"/>
    <lineage>
        <taxon>Eukaryota</taxon>
        <taxon>Viridiplantae</taxon>
        <taxon>Streptophyta</taxon>
        <taxon>Embryophyta</taxon>
        <taxon>Tracheophyta</taxon>
        <taxon>Spermatophyta</taxon>
        <taxon>Magnoliopsida</taxon>
        <taxon>Liliopsida</taxon>
        <taxon>Poales</taxon>
        <taxon>Poaceae</taxon>
        <taxon>PACMAD clade</taxon>
        <taxon>Panicoideae</taxon>
        <taxon>Panicodae</taxon>
        <taxon>Paniceae</taxon>
        <taxon>Anthephorinae</taxon>
        <taxon>Digitaria</taxon>
    </lineage>
</organism>
<feature type="binding site" evidence="14">
    <location>
        <position position="137"/>
    </location>
    <ligand>
        <name>Ca(2+)</name>
        <dbReference type="ChEBI" id="CHEBI:29108"/>
        <label>1</label>
    </ligand>
</feature>
<evidence type="ECO:0000256" key="1">
    <source>
        <dbReference type="ARBA" id="ARBA00000189"/>
    </source>
</evidence>
<dbReference type="InterPro" id="IPR010255">
    <property type="entry name" value="Haem_peroxidase_sf"/>
</dbReference>
<evidence type="ECO:0000256" key="13">
    <source>
        <dbReference type="PIRSR" id="PIRSR600823-2"/>
    </source>
</evidence>
<evidence type="ECO:0000256" key="15">
    <source>
        <dbReference type="PIRSR" id="PIRSR600823-4"/>
    </source>
</evidence>
<comment type="catalytic activity">
    <reaction evidence="1 17">
        <text>2 a phenolic donor + H2O2 = 2 a phenolic radical donor + 2 H2O</text>
        <dbReference type="Rhea" id="RHEA:56136"/>
        <dbReference type="ChEBI" id="CHEBI:15377"/>
        <dbReference type="ChEBI" id="CHEBI:16240"/>
        <dbReference type="ChEBI" id="CHEBI:139520"/>
        <dbReference type="ChEBI" id="CHEBI:139521"/>
        <dbReference type="EC" id="1.11.1.7"/>
    </reaction>
</comment>
<keyword evidence="10" id="KW-0873">Pyrrolidone carboxylic acid</keyword>
<dbReference type="Proteomes" id="UP000636709">
    <property type="component" value="Unassembled WGS sequence"/>
</dbReference>
<evidence type="ECO:0000256" key="9">
    <source>
        <dbReference type="ARBA" id="ARBA00023157"/>
    </source>
</evidence>
<dbReference type="GO" id="GO:0006979">
    <property type="term" value="P:response to oxidative stress"/>
    <property type="evidence" value="ECO:0007669"/>
    <property type="project" value="UniProtKB-UniRule"/>
</dbReference>
<feature type="binding site" evidence="14">
    <location>
        <position position="151"/>
    </location>
    <ligand>
        <name>Ca(2+)</name>
        <dbReference type="ChEBI" id="CHEBI:29108"/>
        <label>1</label>
    </ligand>
</feature>
<keyword evidence="3 17" id="KW-0575">Peroxidase</keyword>
<feature type="disulfide bond" evidence="16">
    <location>
        <begin position="187"/>
        <end position="381"/>
    </location>
</feature>
<dbReference type="InterPro" id="IPR000823">
    <property type="entry name" value="Peroxidase_pln"/>
</dbReference>
<feature type="disulfide bond" evidence="16">
    <location>
        <begin position="94"/>
        <end position="178"/>
    </location>
</feature>
<name>A0A835ASG0_9POAL</name>
<dbReference type="CDD" id="cd00693">
    <property type="entry name" value="secretory_peroxidase"/>
    <property type="match status" value="1"/>
</dbReference>
<feature type="binding site" evidence="14">
    <location>
        <position position="311"/>
    </location>
    <ligand>
        <name>Ca(2+)</name>
        <dbReference type="ChEBI" id="CHEBI:29108"/>
        <label>2</label>
    </ligand>
</feature>
<dbReference type="SUPFAM" id="SSF48113">
    <property type="entry name" value="Heme-dependent peroxidases"/>
    <property type="match status" value="1"/>
</dbReference>
<keyword evidence="5 14" id="KW-0479">Metal-binding</keyword>
<dbReference type="GO" id="GO:0046872">
    <property type="term" value="F:metal ion binding"/>
    <property type="evidence" value="ECO:0007669"/>
    <property type="project" value="UniProtKB-UniRule"/>
</dbReference>
<sequence length="388" mass="41234">MAGADKKKLGALVVALVALLIAAGPSAGLPILSSGPSCTNFVGWAPLVNSLVCGFGGLFFTPPTPARRPPPPPPPPTATGSRQLSVGYYRNSNCSYDVEAAVRKAVEDAIKTQGRRIGASLIRLFFHDAFVRGCDASVLLNTTATGNSDTEMTGPPNANSLRGFEVIDAAKEATTAACGGRSDVVSCADILAFAARDASFFLSYGEINYTVPAGRFDGRESFAAETNQLPGPDSDLQELVEMFAAKELDVFDLVALSGAHGVGRVRCLFTNGNSAMDPTYANDLRTECSGNPDKLVNQTDRCPGGDPDMMDNQYFKNIAKFVLFKSDATLISNATTRKQVNDNAANPDKWYKDFEAAMVKMGNIGVMTSPVAGLAEIRDVCWRVNGIY</sequence>
<feature type="compositionally biased region" description="Pro residues" evidence="18">
    <location>
        <begin position="63"/>
        <end position="77"/>
    </location>
</feature>
<feature type="signal peptide" evidence="17">
    <location>
        <begin position="1"/>
        <end position="28"/>
    </location>
</feature>
<feature type="region of interest" description="Disordered" evidence="18">
    <location>
        <begin position="63"/>
        <end position="82"/>
    </location>
</feature>
<feature type="binding site" evidence="14">
    <location>
        <position position="135"/>
    </location>
    <ligand>
        <name>Ca(2+)</name>
        <dbReference type="ChEBI" id="CHEBI:29108"/>
        <label>1</label>
    </ligand>
</feature>
<feature type="site" description="Transition state stabilizer" evidence="15">
    <location>
        <position position="123"/>
    </location>
</feature>
<comment type="cofactor">
    <cofactor evidence="14 17">
        <name>heme b</name>
        <dbReference type="ChEBI" id="CHEBI:60344"/>
    </cofactor>
    <text evidence="14 17">Binds 1 heme b (iron(II)-protoporphyrin IX) group per subunit.</text>
</comment>
<evidence type="ECO:0000256" key="11">
    <source>
        <dbReference type="ARBA" id="ARBA00023324"/>
    </source>
</evidence>
<keyword evidence="7 17" id="KW-0560">Oxidoreductase</keyword>
<evidence type="ECO:0000256" key="4">
    <source>
        <dbReference type="ARBA" id="ARBA00022617"/>
    </source>
</evidence>
<dbReference type="PROSITE" id="PS00436">
    <property type="entry name" value="PEROXIDASE_2"/>
    <property type="match status" value="1"/>
</dbReference>
<keyword evidence="17" id="KW-0732">Signal</keyword>
<feature type="binding site" evidence="13">
    <location>
        <position position="230"/>
    </location>
    <ligand>
        <name>substrate</name>
    </ligand>
</feature>
<comment type="similarity">
    <text evidence="17">Belongs to the peroxidase family. Classical plant (class III) peroxidase subfamily.</text>
</comment>
<feature type="chain" id="PRO_5033100225" description="Peroxidase" evidence="17">
    <location>
        <begin position="29"/>
        <end position="388"/>
    </location>
</feature>
<keyword evidence="4 17" id="KW-0349">Heme</keyword>
<comment type="function">
    <text evidence="17">Removal of H(2)O(2), oxidation of toxic reductants, biosynthesis and degradation of lignin, suberization, auxin catabolism, response to environmental stresses such as wounding, pathogen attack and oxidative stress.</text>
</comment>
<evidence type="ECO:0000256" key="2">
    <source>
        <dbReference type="ARBA" id="ARBA00004613"/>
    </source>
</evidence>
<keyword evidence="21" id="KW-1185">Reference proteome</keyword>
<gene>
    <name evidence="20" type="ORF">HU200_052096</name>
</gene>